<dbReference type="EMBL" id="CP133616">
    <property type="protein sequence ID" value="WMV30553.1"/>
    <property type="molecule type" value="Genomic_DNA"/>
</dbReference>
<dbReference type="AlphaFoldDB" id="A0AAF0QWK4"/>
<protein>
    <recommendedName>
        <fullName evidence="1">Tf2-1-like SH3-like domain-containing protein</fullName>
    </recommendedName>
</protein>
<reference evidence="2" key="1">
    <citation type="submission" date="2023-08" db="EMBL/GenBank/DDBJ databases">
        <title>A de novo genome assembly of Solanum verrucosum Schlechtendal, a Mexican diploid species geographically isolated from the other diploid A-genome species in potato relatives.</title>
        <authorList>
            <person name="Hosaka K."/>
        </authorList>
    </citation>
    <scope>NUCLEOTIDE SEQUENCE</scope>
    <source>
        <tissue evidence="2">Young leaves</tissue>
    </source>
</reference>
<dbReference type="Proteomes" id="UP001234989">
    <property type="component" value="Chromosome 5"/>
</dbReference>
<gene>
    <name evidence="2" type="ORF">MTR67_023938</name>
</gene>
<keyword evidence="3" id="KW-1185">Reference proteome</keyword>
<feature type="domain" description="Tf2-1-like SH3-like" evidence="1">
    <location>
        <begin position="6"/>
        <end position="55"/>
    </location>
</feature>
<dbReference type="PANTHER" id="PTHR46148:SF56">
    <property type="entry name" value="RETROTRANSPOSON PROTEIN"/>
    <property type="match status" value="1"/>
</dbReference>
<dbReference type="InterPro" id="IPR056924">
    <property type="entry name" value="SH3_Tf2-1"/>
</dbReference>
<sequence length="147" mass="16912">MKGVMRFGNKGKLSPRYIDPYRISKRIGNVAYELELPQELATVHPVFHISMLKKWMGDPSLIIPTEDIGIKDSLSYEDISVQILDRQVRKLRTKEVSSVKVLWKNQFVKEATWEAGGGYEEEIPTLSSNPEKFQINVLILFLEFILS</sequence>
<name>A0AAF0QWK4_SOLVR</name>
<organism evidence="2 3">
    <name type="scientific">Solanum verrucosum</name>
    <dbReference type="NCBI Taxonomy" id="315347"/>
    <lineage>
        <taxon>Eukaryota</taxon>
        <taxon>Viridiplantae</taxon>
        <taxon>Streptophyta</taxon>
        <taxon>Embryophyta</taxon>
        <taxon>Tracheophyta</taxon>
        <taxon>Spermatophyta</taxon>
        <taxon>Magnoliopsida</taxon>
        <taxon>eudicotyledons</taxon>
        <taxon>Gunneridae</taxon>
        <taxon>Pentapetalae</taxon>
        <taxon>asterids</taxon>
        <taxon>lamiids</taxon>
        <taxon>Solanales</taxon>
        <taxon>Solanaceae</taxon>
        <taxon>Solanoideae</taxon>
        <taxon>Solaneae</taxon>
        <taxon>Solanum</taxon>
    </lineage>
</organism>
<proteinExistence type="predicted"/>
<evidence type="ECO:0000313" key="3">
    <source>
        <dbReference type="Proteomes" id="UP001234989"/>
    </source>
</evidence>
<dbReference type="PANTHER" id="PTHR46148">
    <property type="entry name" value="CHROMO DOMAIN-CONTAINING PROTEIN"/>
    <property type="match status" value="1"/>
</dbReference>
<evidence type="ECO:0000259" key="1">
    <source>
        <dbReference type="Pfam" id="PF24626"/>
    </source>
</evidence>
<accession>A0AAF0QWK4</accession>
<dbReference type="Pfam" id="PF24626">
    <property type="entry name" value="SH3_Tf2-1"/>
    <property type="match status" value="1"/>
</dbReference>
<evidence type="ECO:0000313" key="2">
    <source>
        <dbReference type="EMBL" id="WMV30553.1"/>
    </source>
</evidence>